<dbReference type="Proteomes" id="UP000291116">
    <property type="component" value="Unassembled WGS sequence"/>
</dbReference>
<reference evidence="4 5" key="1">
    <citation type="submission" date="2019-01" db="EMBL/GenBank/DDBJ databases">
        <authorList>
            <person name="Ferrante I. M."/>
        </authorList>
    </citation>
    <scope>NUCLEOTIDE SEQUENCE [LARGE SCALE GENOMIC DNA]</scope>
    <source>
        <strain evidence="4 5">B856</strain>
    </source>
</reference>
<protein>
    <recommendedName>
        <fullName evidence="3">FAS1 domain-containing protein</fullName>
    </recommendedName>
</protein>
<feature type="region of interest" description="Disordered" evidence="1">
    <location>
        <begin position="275"/>
        <end position="309"/>
    </location>
</feature>
<dbReference type="PROSITE" id="PS50213">
    <property type="entry name" value="FAS1"/>
    <property type="match status" value="1"/>
</dbReference>
<dbReference type="AlphaFoldDB" id="A0A448ZDD0"/>
<evidence type="ECO:0000256" key="1">
    <source>
        <dbReference type="SAM" id="MobiDB-lite"/>
    </source>
</evidence>
<sequence>MHQTVTSSIALVALLLCIAHTGLVMAQELSHVDSPVCGYDPFTDNQVSGVNIPDNERGNFLRTYEVLCDHTSKIGLSVMVEEAPTFFVFCLILNNPVNADILQFVATGRNLHTLFAPTDEAFFSIPGFAVTAADNDGNPTAINLSNQRQRGILGAHILPSFARVLLNLRCDGFYRTYFDYFPEAAGNGSYSSRQSTKTKCLNGGTTAQIGRGNPSYRLPVIGSPSNVFEGPLFLRLQPPSYTFSYSSEGDLSRDVVVCNGVLQVIDNVILPVSSGGQSGRKSGKGGKGFYGGSKHTKMQKYGKDTKKQKYGKDRAQLSFYDPVVDEVIDEELISEASVSGASVLDTSMTLDEYHKQYFGIGGGNRRDLLFLNYTKKEDESGYGDGRKLSDRNEERKRRTKRLLELLGEKAEPEEQSN</sequence>
<dbReference type="InterPro" id="IPR036378">
    <property type="entry name" value="FAS1_dom_sf"/>
</dbReference>
<dbReference type="SUPFAM" id="SSF82153">
    <property type="entry name" value="FAS1 domain"/>
    <property type="match status" value="1"/>
</dbReference>
<evidence type="ECO:0000259" key="3">
    <source>
        <dbReference type="PROSITE" id="PS50213"/>
    </source>
</evidence>
<feature type="signal peptide" evidence="2">
    <location>
        <begin position="1"/>
        <end position="26"/>
    </location>
</feature>
<proteinExistence type="predicted"/>
<name>A0A448ZDD0_9STRA</name>
<keyword evidence="2" id="KW-0732">Signal</keyword>
<evidence type="ECO:0000313" key="4">
    <source>
        <dbReference type="EMBL" id="VEU40052.1"/>
    </source>
</evidence>
<dbReference type="InterPro" id="IPR000782">
    <property type="entry name" value="FAS1_domain"/>
</dbReference>
<feature type="region of interest" description="Disordered" evidence="1">
    <location>
        <begin position="377"/>
        <end position="397"/>
    </location>
</feature>
<feature type="domain" description="FAS1" evidence="3">
    <location>
        <begin position="73"/>
        <end position="269"/>
    </location>
</feature>
<dbReference type="EMBL" id="CAACVS010000255">
    <property type="protein sequence ID" value="VEU40052.1"/>
    <property type="molecule type" value="Genomic_DNA"/>
</dbReference>
<dbReference type="Gene3D" id="2.30.180.10">
    <property type="entry name" value="FAS1 domain"/>
    <property type="match status" value="1"/>
</dbReference>
<evidence type="ECO:0000313" key="5">
    <source>
        <dbReference type="Proteomes" id="UP000291116"/>
    </source>
</evidence>
<organism evidence="4 5">
    <name type="scientific">Pseudo-nitzschia multistriata</name>
    <dbReference type="NCBI Taxonomy" id="183589"/>
    <lineage>
        <taxon>Eukaryota</taxon>
        <taxon>Sar</taxon>
        <taxon>Stramenopiles</taxon>
        <taxon>Ochrophyta</taxon>
        <taxon>Bacillariophyta</taxon>
        <taxon>Bacillariophyceae</taxon>
        <taxon>Bacillariophycidae</taxon>
        <taxon>Bacillariales</taxon>
        <taxon>Bacillariaceae</taxon>
        <taxon>Pseudo-nitzschia</taxon>
    </lineage>
</organism>
<evidence type="ECO:0000256" key="2">
    <source>
        <dbReference type="SAM" id="SignalP"/>
    </source>
</evidence>
<dbReference type="OrthoDB" id="56687at2759"/>
<keyword evidence="5" id="KW-1185">Reference proteome</keyword>
<accession>A0A448ZDD0</accession>
<gene>
    <name evidence="4" type="ORF">PSNMU_V1.4_AUG-EV-PASAV3_0069220</name>
</gene>
<feature type="chain" id="PRO_5019421585" description="FAS1 domain-containing protein" evidence="2">
    <location>
        <begin position="27"/>
        <end position="417"/>
    </location>
</feature>